<dbReference type="EMBL" id="ML995492">
    <property type="protein sequence ID" value="KAF2139569.1"/>
    <property type="molecule type" value="Genomic_DNA"/>
</dbReference>
<dbReference type="SUPFAM" id="SSF54427">
    <property type="entry name" value="NTF2-like"/>
    <property type="match status" value="1"/>
</dbReference>
<accession>A0A6A6B629</accession>
<reference evidence="1" key="1">
    <citation type="journal article" date="2020" name="Stud. Mycol.">
        <title>101 Dothideomycetes genomes: a test case for predicting lifestyles and emergence of pathogens.</title>
        <authorList>
            <person name="Haridas S."/>
            <person name="Albert R."/>
            <person name="Binder M."/>
            <person name="Bloem J."/>
            <person name="Labutti K."/>
            <person name="Salamov A."/>
            <person name="Andreopoulos B."/>
            <person name="Baker S."/>
            <person name="Barry K."/>
            <person name="Bills G."/>
            <person name="Bluhm B."/>
            <person name="Cannon C."/>
            <person name="Castanera R."/>
            <person name="Culley D."/>
            <person name="Daum C."/>
            <person name="Ezra D."/>
            <person name="Gonzalez J."/>
            <person name="Henrissat B."/>
            <person name="Kuo A."/>
            <person name="Liang C."/>
            <person name="Lipzen A."/>
            <person name="Lutzoni F."/>
            <person name="Magnuson J."/>
            <person name="Mondo S."/>
            <person name="Nolan M."/>
            <person name="Ohm R."/>
            <person name="Pangilinan J."/>
            <person name="Park H.-J."/>
            <person name="Ramirez L."/>
            <person name="Alfaro M."/>
            <person name="Sun H."/>
            <person name="Tritt A."/>
            <person name="Yoshinaga Y."/>
            <person name="Zwiers L.-H."/>
            <person name="Turgeon B."/>
            <person name="Goodwin S."/>
            <person name="Spatafora J."/>
            <person name="Crous P."/>
            <person name="Grigoriev I."/>
        </authorList>
    </citation>
    <scope>NUCLEOTIDE SEQUENCE</scope>
    <source>
        <strain evidence="1">CBS 121167</strain>
    </source>
</reference>
<keyword evidence="2" id="KW-1185">Reference proteome</keyword>
<evidence type="ECO:0000313" key="1">
    <source>
        <dbReference type="EMBL" id="KAF2139569.1"/>
    </source>
</evidence>
<dbReference type="Gene3D" id="3.10.450.50">
    <property type="match status" value="1"/>
</dbReference>
<gene>
    <name evidence="1" type="ORF">K452DRAFT_254041</name>
</gene>
<proteinExistence type="predicted"/>
<dbReference type="GeneID" id="54295807"/>
<organism evidence="1 2">
    <name type="scientific">Aplosporella prunicola CBS 121167</name>
    <dbReference type="NCBI Taxonomy" id="1176127"/>
    <lineage>
        <taxon>Eukaryota</taxon>
        <taxon>Fungi</taxon>
        <taxon>Dikarya</taxon>
        <taxon>Ascomycota</taxon>
        <taxon>Pezizomycotina</taxon>
        <taxon>Dothideomycetes</taxon>
        <taxon>Dothideomycetes incertae sedis</taxon>
        <taxon>Botryosphaeriales</taxon>
        <taxon>Aplosporellaceae</taxon>
        <taxon>Aplosporella</taxon>
    </lineage>
</organism>
<evidence type="ECO:0000313" key="2">
    <source>
        <dbReference type="Proteomes" id="UP000799438"/>
    </source>
</evidence>
<dbReference type="AlphaFoldDB" id="A0A6A6B629"/>
<dbReference type="PANTHER" id="PTHR39401">
    <property type="entry name" value="SNOAL-LIKE DOMAIN-CONTAINING PROTEIN"/>
    <property type="match status" value="1"/>
</dbReference>
<dbReference type="OrthoDB" id="3468019at2759"/>
<dbReference type="Proteomes" id="UP000799438">
    <property type="component" value="Unassembled WGS sequence"/>
</dbReference>
<dbReference type="RefSeq" id="XP_033395282.1">
    <property type="nucleotide sequence ID" value="XM_033538311.1"/>
</dbReference>
<name>A0A6A6B629_9PEZI</name>
<dbReference type="PANTHER" id="PTHR39401:SF1">
    <property type="entry name" value="SNOAL-LIKE DOMAIN-CONTAINING PROTEIN"/>
    <property type="match status" value="1"/>
</dbReference>
<sequence length="142" mass="16018">MSAYASEYPNLAFDPAYKKFFEDFYATSDTPDAHDKYVTNFTKDATLIMASKRAKGTDEILAVRKGMWEKVASRKHQPLKIFPAGNNADEVMLYGIVDYVLKDGKKASVDWGARAHLVKEEDNVKMDFYQVYLDTAAQSAAK</sequence>
<evidence type="ECO:0008006" key="3">
    <source>
        <dbReference type="Google" id="ProtNLM"/>
    </source>
</evidence>
<protein>
    <recommendedName>
        <fullName evidence="3">SnoaL-like domain-containing protein</fullName>
    </recommendedName>
</protein>
<dbReference type="InterPro" id="IPR032710">
    <property type="entry name" value="NTF2-like_dom_sf"/>
</dbReference>